<sequence length="233" mass="25181">MHAPSLRALFPGRSCAAQYNNRLLWTLSAYTPHNAASDNKLPVPSISVFLGTSARRHSTGRHGTGFQPTLLYRLRAVKFLGFRNRLSDERKWEDRRLELGLEKAAARATLAPTPPCWHSRATGKLDRGGAINGLAVQQVSMSTDGWPAWARFQTTQGRVQTRCRRSVDGSITLTSVTFADARVSQASLADDWDKGAGVGAGTYKLKRASASAGQPTSSAPPARKGRGGGGYCR</sequence>
<proteinExistence type="predicted"/>
<dbReference type="AlphaFoldDB" id="A0A165GLG7"/>
<dbReference type="EMBL" id="KV423953">
    <property type="protein sequence ID" value="KZT58216.1"/>
    <property type="molecule type" value="Genomic_DNA"/>
</dbReference>
<name>A0A165GLG7_9BASI</name>
<dbReference type="InParanoid" id="A0A165GLG7"/>
<dbReference type="Proteomes" id="UP000076842">
    <property type="component" value="Unassembled WGS sequence"/>
</dbReference>
<accession>A0A165GLG7</accession>
<protein>
    <submittedName>
        <fullName evidence="2">Uncharacterized protein</fullName>
    </submittedName>
</protein>
<evidence type="ECO:0000313" key="2">
    <source>
        <dbReference type="EMBL" id="KZT58216.1"/>
    </source>
</evidence>
<evidence type="ECO:0000313" key="3">
    <source>
        <dbReference type="Proteomes" id="UP000076842"/>
    </source>
</evidence>
<feature type="region of interest" description="Disordered" evidence="1">
    <location>
        <begin position="207"/>
        <end position="233"/>
    </location>
</feature>
<gene>
    <name evidence="2" type="ORF">CALCODRAFT_508247</name>
</gene>
<evidence type="ECO:0000256" key="1">
    <source>
        <dbReference type="SAM" id="MobiDB-lite"/>
    </source>
</evidence>
<reference evidence="2 3" key="1">
    <citation type="journal article" date="2016" name="Mol. Biol. Evol.">
        <title>Comparative Genomics of Early-Diverging Mushroom-Forming Fungi Provides Insights into the Origins of Lignocellulose Decay Capabilities.</title>
        <authorList>
            <person name="Nagy L.G."/>
            <person name="Riley R."/>
            <person name="Tritt A."/>
            <person name="Adam C."/>
            <person name="Daum C."/>
            <person name="Floudas D."/>
            <person name="Sun H."/>
            <person name="Yadav J.S."/>
            <person name="Pangilinan J."/>
            <person name="Larsson K.H."/>
            <person name="Matsuura K."/>
            <person name="Barry K."/>
            <person name="Labutti K."/>
            <person name="Kuo R."/>
            <person name="Ohm R.A."/>
            <person name="Bhattacharya S.S."/>
            <person name="Shirouzu T."/>
            <person name="Yoshinaga Y."/>
            <person name="Martin F.M."/>
            <person name="Grigoriev I.V."/>
            <person name="Hibbett D.S."/>
        </authorList>
    </citation>
    <scope>NUCLEOTIDE SEQUENCE [LARGE SCALE GENOMIC DNA]</scope>
    <source>
        <strain evidence="2 3">HHB12733</strain>
    </source>
</reference>
<organism evidence="2 3">
    <name type="scientific">Calocera cornea HHB12733</name>
    <dbReference type="NCBI Taxonomy" id="1353952"/>
    <lineage>
        <taxon>Eukaryota</taxon>
        <taxon>Fungi</taxon>
        <taxon>Dikarya</taxon>
        <taxon>Basidiomycota</taxon>
        <taxon>Agaricomycotina</taxon>
        <taxon>Dacrymycetes</taxon>
        <taxon>Dacrymycetales</taxon>
        <taxon>Dacrymycetaceae</taxon>
        <taxon>Calocera</taxon>
    </lineage>
</organism>
<keyword evidence="3" id="KW-1185">Reference proteome</keyword>